<dbReference type="InterPro" id="IPR001107">
    <property type="entry name" value="Band_7"/>
</dbReference>
<feature type="compositionally biased region" description="Gly residues" evidence="3">
    <location>
        <begin position="578"/>
        <end position="587"/>
    </location>
</feature>
<evidence type="ECO:0000256" key="4">
    <source>
        <dbReference type="SAM" id="Phobius"/>
    </source>
</evidence>
<protein>
    <submittedName>
        <fullName evidence="6">SPFH domain-containing protein</fullName>
    </submittedName>
</protein>
<comment type="caution">
    <text evidence="6">The sequence shown here is derived from an EMBL/GenBank/DDBJ whole genome shotgun (WGS) entry which is preliminary data.</text>
</comment>
<feature type="compositionally biased region" description="Basic and acidic residues" evidence="3">
    <location>
        <begin position="525"/>
        <end position="542"/>
    </location>
</feature>
<feature type="domain" description="Band 7" evidence="5">
    <location>
        <begin position="157"/>
        <end position="319"/>
    </location>
</feature>
<dbReference type="Pfam" id="PF01145">
    <property type="entry name" value="Band_7"/>
    <property type="match status" value="1"/>
</dbReference>
<evidence type="ECO:0000313" key="7">
    <source>
        <dbReference type="Proteomes" id="UP001250214"/>
    </source>
</evidence>
<dbReference type="Proteomes" id="UP001250214">
    <property type="component" value="Unassembled WGS sequence"/>
</dbReference>
<evidence type="ECO:0000313" key="6">
    <source>
        <dbReference type="EMBL" id="MDS1271267.1"/>
    </source>
</evidence>
<feature type="coiled-coil region" evidence="2">
    <location>
        <begin position="349"/>
        <end position="376"/>
    </location>
</feature>
<evidence type="ECO:0000256" key="1">
    <source>
        <dbReference type="ARBA" id="ARBA00008164"/>
    </source>
</evidence>
<accession>A0ABU2H7I3</accession>
<organism evidence="6 7">
    <name type="scientific">Lipingzhangella rawalii</name>
    <dbReference type="NCBI Taxonomy" id="2055835"/>
    <lineage>
        <taxon>Bacteria</taxon>
        <taxon>Bacillati</taxon>
        <taxon>Actinomycetota</taxon>
        <taxon>Actinomycetes</taxon>
        <taxon>Streptosporangiales</taxon>
        <taxon>Nocardiopsidaceae</taxon>
        <taxon>Lipingzhangella</taxon>
    </lineage>
</organism>
<dbReference type="PANTHER" id="PTHR10264:SF19">
    <property type="entry name" value="AT06885P-RELATED"/>
    <property type="match status" value="1"/>
</dbReference>
<feature type="transmembrane region" description="Helical" evidence="4">
    <location>
        <begin position="132"/>
        <end position="155"/>
    </location>
</feature>
<gene>
    <name evidence="6" type="ORF">RIF23_13270</name>
</gene>
<dbReference type="RefSeq" id="WP_310912796.1">
    <property type="nucleotide sequence ID" value="NZ_JAVLVT010000005.1"/>
</dbReference>
<evidence type="ECO:0000259" key="5">
    <source>
        <dbReference type="SMART" id="SM00244"/>
    </source>
</evidence>
<keyword evidence="4" id="KW-1133">Transmembrane helix</keyword>
<name>A0ABU2H7I3_9ACTN</name>
<feature type="region of interest" description="Disordered" evidence="3">
    <location>
        <begin position="503"/>
        <end position="587"/>
    </location>
</feature>
<keyword evidence="7" id="KW-1185">Reference proteome</keyword>
<keyword evidence="2" id="KW-0175">Coiled coil</keyword>
<dbReference type="SUPFAM" id="SSF117892">
    <property type="entry name" value="Band 7/SPFH domain"/>
    <property type="match status" value="1"/>
</dbReference>
<dbReference type="Gene3D" id="3.30.479.30">
    <property type="entry name" value="Band 7 domain"/>
    <property type="match status" value="1"/>
</dbReference>
<dbReference type="InterPro" id="IPR043202">
    <property type="entry name" value="Band-7_stomatin-like"/>
</dbReference>
<dbReference type="PANTHER" id="PTHR10264">
    <property type="entry name" value="BAND 7 PROTEIN-RELATED"/>
    <property type="match status" value="1"/>
</dbReference>
<comment type="similarity">
    <text evidence="1">Belongs to the band 7/mec-2 family.</text>
</comment>
<keyword evidence="4" id="KW-0812">Transmembrane</keyword>
<dbReference type="InterPro" id="IPR036013">
    <property type="entry name" value="Band_7/SPFH_dom_sf"/>
</dbReference>
<dbReference type="SMART" id="SM00244">
    <property type="entry name" value="PHB"/>
    <property type="match status" value="1"/>
</dbReference>
<feature type="transmembrane region" description="Helical" evidence="4">
    <location>
        <begin position="97"/>
        <end position="120"/>
    </location>
</feature>
<proteinExistence type="inferred from homology"/>
<keyword evidence="4" id="KW-0472">Membrane</keyword>
<evidence type="ECO:0000256" key="3">
    <source>
        <dbReference type="SAM" id="MobiDB-lite"/>
    </source>
</evidence>
<evidence type="ECO:0000256" key="2">
    <source>
        <dbReference type="SAM" id="Coils"/>
    </source>
</evidence>
<reference evidence="7" key="1">
    <citation type="submission" date="2023-07" db="EMBL/GenBank/DDBJ databases">
        <title>Novel species in the genus Lipingzhangella isolated from Sambhar Salt Lake.</title>
        <authorList>
            <person name="Jiya N."/>
            <person name="Kajale S."/>
            <person name="Sharma A."/>
        </authorList>
    </citation>
    <scope>NUCLEOTIDE SEQUENCE [LARGE SCALE GENOMIC DNA]</scope>
    <source>
        <strain evidence="7">LS1_29</strain>
    </source>
</reference>
<feature type="region of interest" description="Disordered" evidence="3">
    <location>
        <begin position="1"/>
        <end position="21"/>
    </location>
</feature>
<sequence length="587" mass="64165">MSFAQSVRGAAESVVQGQDPREAVSEALGQASEGIGLDPNDFLAAREQGASVGTRIEQKTSSLNNADEAINHSKREMTREGPVHVISPLVVPRNRTLGALIPVALVAIVGIIGSVITASIDVSARAVGMDSALWLTYFGPLFWLLVILLAVFMWWRQGLVMVPDGCQALVTRFGKLEQIADPGQLTLWNPFKRVSYIVNIAREYPYNAPIREAPTKSGVKASVDLFVQFRIEDPEQFIFVLGGVHGFQEKLDNAISETTRSLIYDQEAAEIYDLVGENTVGLLDQLNQQFLPAVRLTNANITHAEPSSQEYRMNLAAPEMVRVGKEAYTYEYELQMRKEQNEGDLNRELASLNETLSSIQADIAQYQAQMDTALERENNRARAVARQRFVEAESSAHANAALLEAQALDIRSVSAAEAPEILNYRYRQEMLEKLESVADSLPQVVQVGDDGNSINFLEIAKQIVGTTDNALFSEEDMAAIHGRLSTIQERIASREEEINELLRADEESEEPEVAADQDTSGDVVEEIRRSVSDDAIEERLDSLTEQQGADDAGAHATSPQPPSAESGGHSWHGPAPGGPSGPVQGGE</sequence>
<dbReference type="EMBL" id="JAVLVT010000005">
    <property type="protein sequence ID" value="MDS1271267.1"/>
    <property type="molecule type" value="Genomic_DNA"/>
</dbReference>
<feature type="compositionally biased region" description="Acidic residues" evidence="3">
    <location>
        <begin position="506"/>
        <end position="515"/>
    </location>
</feature>